<evidence type="ECO:0000313" key="4">
    <source>
        <dbReference type="Proteomes" id="UP000215316"/>
    </source>
</evidence>
<keyword evidence="2" id="KW-0472">Membrane</keyword>
<dbReference type="AlphaFoldDB" id="A0A225CKZ3"/>
<comment type="caution">
    <text evidence="3">The sequence shown here is derived from an EMBL/GenBank/DDBJ whole genome shotgun (WGS) entry which is preliminary data.</text>
</comment>
<evidence type="ECO:0000313" key="3">
    <source>
        <dbReference type="EMBL" id="OQJ64405.1"/>
    </source>
</evidence>
<feature type="transmembrane region" description="Helical" evidence="2">
    <location>
        <begin position="99"/>
        <end position="123"/>
    </location>
</feature>
<feature type="region of interest" description="Disordered" evidence="1">
    <location>
        <begin position="396"/>
        <end position="420"/>
    </location>
</feature>
<dbReference type="EMBL" id="MZMQ01000001">
    <property type="protein sequence ID" value="OQJ64405.1"/>
    <property type="molecule type" value="Genomic_DNA"/>
</dbReference>
<feature type="region of interest" description="Disordered" evidence="1">
    <location>
        <begin position="479"/>
        <end position="500"/>
    </location>
</feature>
<feature type="transmembrane region" description="Helical" evidence="2">
    <location>
        <begin position="295"/>
        <end position="320"/>
    </location>
</feature>
<dbReference type="OrthoDB" id="3694109at2"/>
<evidence type="ECO:0000256" key="2">
    <source>
        <dbReference type="SAM" id="Phobius"/>
    </source>
</evidence>
<keyword evidence="2" id="KW-0812">Transmembrane</keyword>
<evidence type="ECO:0000256" key="1">
    <source>
        <dbReference type="SAM" id="MobiDB-lite"/>
    </source>
</evidence>
<feature type="transmembrane region" description="Helical" evidence="2">
    <location>
        <begin position="332"/>
        <end position="352"/>
    </location>
</feature>
<feature type="transmembrane region" description="Helical" evidence="2">
    <location>
        <begin position="143"/>
        <end position="163"/>
    </location>
</feature>
<keyword evidence="4" id="KW-1185">Reference proteome</keyword>
<feature type="compositionally biased region" description="Gly residues" evidence="1">
    <location>
        <begin position="398"/>
        <end position="412"/>
    </location>
</feature>
<protein>
    <submittedName>
        <fullName evidence="3">Uncharacterized protein</fullName>
    </submittedName>
</protein>
<keyword evidence="2" id="KW-1133">Transmembrane helix</keyword>
<name>A0A225CKZ3_9MICO</name>
<sequence length="500" mass="49361">MVVSAAGDTLRQLVHDAVEAYGRVIASLGTMWVHVPSPQFSKGDSSTVGYTPNSTVTSDFDTLLGYIAWIGLIVAVLSIIGFAMLYMRARSEDTGMDSLGRLGVVLAGVFLITSASSLVAWVIPNSAPDGSSSTVGFLQNSTWYIVLAMAVGSVVLAGIRLAWTQRTQPIGELVRSLVTLVMVSTIGLTVIQLAVQIGDVFSVGVLNAATNCDVSVVEGNCFGRNIGALIFLTDQSPLGAIGILILALIAVLITYVQIAMMVVRSAMLVLLAGILPLTASFTNTPTGNQWFRKSLGWLTAFILYKPAAALVYAAAFRLIGTDLFAKDDQGPWSILTGMALMLIALVALPALMRFIAPMVAPAGGVSGAAVAGAVMGGAGEAASGAIKQAGSMASRSNSGGGGGGGGAGGGPSGAANASAGARSGTAAKGAAAGAKAGAGASGAAAGGAAGGAAAAGAAVAGPVGLAALGVAKLAEGAKKAAHATKGAVEDAAGEGPSGAR</sequence>
<reference evidence="3" key="1">
    <citation type="submission" date="2017-08" db="EMBL/GenBank/DDBJ databases">
        <title>Genomes of multiple Clavibacter strains from different subspecies.</title>
        <authorList>
            <person name="Yuan X.-K."/>
            <person name="Li X.-S."/>
            <person name="Nie J."/>
            <person name="De Boer S.H."/>
        </authorList>
    </citation>
    <scope>NUCLEOTIDE SEQUENCE [LARGE SCALE GENOMIC DNA]</scope>
    <source>
        <strain evidence="3">ATCC 33566</strain>
    </source>
</reference>
<feature type="transmembrane region" description="Helical" evidence="2">
    <location>
        <begin position="358"/>
        <end position="378"/>
    </location>
</feature>
<organism evidence="3 4">
    <name type="scientific">Clavibacter tessellarius</name>
    <dbReference type="NCBI Taxonomy" id="31965"/>
    <lineage>
        <taxon>Bacteria</taxon>
        <taxon>Bacillati</taxon>
        <taxon>Actinomycetota</taxon>
        <taxon>Actinomycetes</taxon>
        <taxon>Micrococcales</taxon>
        <taxon>Microbacteriaceae</taxon>
        <taxon>Clavibacter</taxon>
    </lineage>
</organism>
<proteinExistence type="predicted"/>
<dbReference type="Proteomes" id="UP000215316">
    <property type="component" value="Unassembled WGS sequence"/>
</dbReference>
<feature type="transmembrane region" description="Helical" evidence="2">
    <location>
        <begin position="66"/>
        <end position="87"/>
    </location>
</feature>
<feature type="transmembrane region" description="Helical" evidence="2">
    <location>
        <begin position="265"/>
        <end position="283"/>
    </location>
</feature>
<accession>A0A225CKZ3</accession>
<feature type="transmembrane region" description="Helical" evidence="2">
    <location>
        <begin position="175"/>
        <end position="195"/>
    </location>
</feature>
<gene>
    <name evidence="3" type="ORF">B5P24_06900</name>
</gene>
<feature type="transmembrane region" description="Helical" evidence="2">
    <location>
        <begin position="238"/>
        <end position="258"/>
    </location>
</feature>